<gene>
    <name evidence="1" type="ORF">HPB50_014971</name>
</gene>
<name>A0ACB7SN96_HYAAI</name>
<evidence type="ECO:0000313" key="1">
    <source>
        <dbReference type="EMBL" id="KAH6936203.1"/>
    </source>
</evidence>
<evidence type="ECO:0000313" key="2">
    <source>
        <dbReference type="Proteomes" id="UP000821845"/>
    </source>
</evidence>
<keyword evidence="2" id="KW-1185">Reference proteome</keyword>
<sequence>MRTISSFARRAMEGWADAFQNYDPNDQGKISCNVFHQALASLGYNMSEDDVKCLLGTSECLGRDCDALDVPTKQRMDLLKFKFYIATCLKKDKDTVVKKRGRPSSSVV</sequence>
<organism evidence="1 2">
    <name type="scientific">Hyalomma asiaticum</name>
    <name type="common">Tick</name>
    <dbReference type="NCBI Taxonomy" id="266040"/>
    <lineage>
        <taxon>Eukaryota</taxon>
        <taxon>Metazoa</taxon>
        <taxon>Ecdysozoa</taxon>
        <taxon>Arthropoda</taxon>
        <taxon>Chelicerata</taxon>
        <taxon>Arachnida</taxon>
        <taxon>Acari</taxon>
        <taxon>Parasitiformes</taxon>
        <taxon>Ixodida</taxon>
        <taxon>Ixodoidea</taxon>
        <taxon>Ixodidae</taxon>
        <taxon>Hyalomminae</taxon>
        <taxon>Hyalomma</taxon>
    </lineage>
</organism>
<accession>A0ACB7SN96</accession>
<dbReference type="EMBL" id="CM023483">
    <property type="protein sequence ID" value="KAH6936203.1"/>
    <property type="molecule type" value="Genomic_DNA"/>
</dbReference>
<dbReference type="Proteomes" id="UP000821845">
    <property type="component" value="Chromosome 3"/>
</dbReference>
<reference evidence="1" key="1">
    <citation type="submission" date="2020-05" db="EMBL/GenBank/DDBJ databases">
        <title>Large-scale comparative analyses of tick genomes elucidate their genetic diversity and vector capacities.</title>
        <authorList>
            <person name="Jia N."/>
            <person name="Wang J."/>
            <person name="Shi W."/>
            <person name="Du L."/>
            <person name="Sun Y."/>
            <person name="Zhan W."/>
            <person name="Jiang J."/>
            <person name="Wang Q."/>
            <person name="Zhang B."/>
            <person name="Ji P."/>
            <person name="Sakyi L.B."/>
            <person name="Cui X."/>
            <person name="Yuan T."/>
            <person name="Jiang B."/>
            <person name="Yang W."/>
            <person name="Lam T.T.-Y."/>
            <person name="Chang Q."/>
            <person name="Ding S."/>
            <person name="Wang X."/>
            <person name="Zhu J."/>
            <person name="Ruan X."/>
            <person name="Zhao L."/>
            <person name="Wei J."/>
            <person name="Que T."/>
            <person name="Du C."/>
            <person name="Cheng J."/>
            <person name="Dai P."/>
            <person name="Han X."/>
            <person name="Huang E."/>
            <person name="Gao Y."/>
            <person name="Liu J."/>
            <person name="Shao H."/>
            <person name="Ye R."/>
            <person name="Li L."/>
            <person name="Wei W."/>
            <person name="Wang X."/>
            <person name="Wang C."/>
            <person name="Yang T."/>
            <person name="Huo Q."/>
            <person name="Li W."/>
            <person name="Guo W."/>
            <person name="Chen H."/>
            <person name="Zhou L."/>
            <person name="Ni X."/>
            <person name="Tian J."/>
            <person name="Zhou Y."/>
            <person name="Sheng Y."/>
            <person name="Liu T."/>
            <person name="Pan Y."/>
            <person name="Xia L."/>
            <person name="Li J."/>
            <person name="Zhao F."/>
            <person name="Cao W."/>
        </authorList>
    </citation>
    <scope>NUCLEOTIDE SEQUENCE</scope>
    <source>
        <strain evidence="1">Hyas-2018</strain>
    </source>
</reference>
<protein>
    <submittedName>
        <fullName evidence="1">Uncharacterized protein</fullName>
    </submittedName>
</protein>
<proteinExistence type="predicted"/>
<comment type="caution">
    <text evidence="1">The sequence shown here is derived from an EMBL/GenBank/DDBJ whole genome shotgun (WGS) entry which is preliminary data.</text>
</comment>